<gene>
    <name evidence="2" type="ORF">MMF94_06120</name>
</gene>
<name>A0ABS9T9Q3_9PSEU</name>
<dbReference type="Proteomes" id="UP001299970">
    <property type="component" value="Unassembled WGS sequence"/>
</dbReference>
<sequence length="84" mass="8372">MIRAAAAARERGEIGERGIGARQSSPAAITKTWARATLPAGAAVPLGDIADVTIAVEAEQAIARHAAGSGGTSTSAKRHGRKAG</sequence>
<reference evidence="2 3" key="1">
    <citation type="submission" date="2022-03" db="EMBL/GenBank/DDBJ databases">
        <title>Pseudonocardia alaer sp. nov., a novel actinomycete isolated from reed forest soil.</title>
        <authorList>
            <person name="Wang L."/>
        </authorList>
    </citation>
    <scope>NUCLEOTIDE SEQUENCE [LARGE SCALE GENOMIC DNA]</scope>
    <source>
        <strain evidence="2 3">Y-16303</strain>
    </source>
</reference>
<evidence type="ECO:0000313" key="2">
    <source>
        <dbReference type="EMBL" id="MCH6165252.1"/>
    </source>
</evidence>
<protein>
    <submittedName>
        <fullName evidence="2">Uncharacterized protein</fullName>
    </submittedName>
</protein>
<feature type="region of interest" description="Disordered" evidence="1">
    <location>
        <begin position="64"/>
        <end position="84"/>
    </location>
</feature>
<keyword evidence="3" id="KW-1185">Reference proteome</keyword>
<dbReference type="EMBL" id="JAKXMK010000004">
    <property type="protein sequence ID" value="MCH6165252.1"/>
    <property type="molecule type" value="Genomic_DNA"/>
</dbReference>
<dbReference type="RefSeq" id="WP_241035277.1">
    <property type="nucleotide sequence ID" value="NZ_BAAAJF010000018.1"/>
</dbReference>
<feature type="region of interest" description="Disordered" evidence="1">
    <location>
        <begin position="1"/>
        <end position="25"/>
    </location>
</feature>
<organism evidence="2 3">
    <name type="scientific">Pseudonocardia alaniniphila</name>
    <dbReference type="NCBI Taxonomy" id="75291"/>
    <lineage>
        <taxon>Bacteria</taxon>
        <taxon>Bacillati</taxon>
        <taxon>Actinomycetota</taxon>
        <taxon>Actinomycetes</taxon>
        <taxon>Pseudonocardiales</taxon>
        <taxon>Pseudonocardiaceae</taxon>
        <taxon>Pseudonocardia</taxon>
    </lineage>
</organism>
<evidence type="ECO:0000256" key="1">
    <source>
        <dbReference type="SAM" id="MobiDB-lite"/>
    </source>
</evidence>
<evidence type="ECO:0000313" key="3">
    <source>
        <dbReference type="Proteomes" id="UP001299970"/>
    </source>
</evidence>
<proteinExistence type="predicted"/>
<accession>A0ABS9T9Q3</accession>
<comment type="caution">
    <text evidence="2">The sequence shown here is derived from an EMBL/GenBank/DDBJ whole genome shotgun (WGS) entry which is preliminary data.</text>
</comment>